<dbReference type="Proteomes" id="UP000464620">
    <property type="component" value="Chromosome B09"/>
</dbReference>
<feature type="transmembrane region" description="Helical" evidence="1">
    <location>
        <begin position="42"/>
        <end position="61"/>
    </location>
</feature>
<evidence type="ECO:0000313" key="3">
    <source>
        <dbReference type="Proteomes" id="UP000464620"/>
    </source>
</evidence>
<sequence length="64" mass="7293">MHRLLGMHVGGQSKYNSDLSGWLDNRQMSLISHRTGMHHMHLYALLGFELVLVCLIVKLFLTAT</sequence>
<keyword evidence="1" id="KW-0812">Transmembrane</keyword>
<reference evidence="2 3" key="1">
    <citation type="submission" date="2020-01" db="EMBL/GenBank/DDBJ databases">
        <title>Genome sequence of Arachis hypogaea, cultivar Shitouqi.</title>
        <authorList>
            <person name="Zhuang W."/>
            <person name="Chen H."/>
            <person name="Varshney R."/>
            <person name="Wang D."/>
            <person name="Ming R."/>
        </authorList>
    </citation>
    <scope>NUCLEOTIDE SEQUENCE [LARGE SCALE GENOMIC DNA]</scope>
    <source>
        <tissue evidence="2">Young leaf</tissue>
    </source>
</reference>
<keyword evidence="1" id="KW-1133">Transmembrane helix</keyword>
<evidence type="ECO:0000313" key="2">
    <source>
        <dbReference type="EMBL" id="QHN77037.1"/>
    </source>
</evidence>
<accession>A0A6B9V705</accession>
<protein>
    <submittedName>
        <fullName evidence="2">Uncharacterized protein</fullName>
    </submittedName>
</protein>
<dbReference type="EMBL" id="CP031001">
    <property type="protein sequence ID" value="QHN77037.1"/>
    <property type="molecule type" value="Genomic_DNA"/>
</dbReference>
<gene>
    <name evidence="2" type="ORF">DS421_19g649190</name>
</gene>
<evidence type="ECO:0000256" key="1">
    <source>
        <dbReference type="SAM" id="Phobius"/>
    </source>
</evidence>
<keyword evidence="1" id="KW-0472">Membrane</keyword>
<organism evidence="2 3">
    <name type="scientific">Arachis hypogaea</name>
    <name type="common">Peanut</name>
    <dbReference type="NCBI Taxonomy" id="3818"/>
    <lineage>
        <taxon>Eukaryota</taxon>
        <taxon>Viridiplantae</taxon>
        <taxon>Streptophyta</taxon>
        <taxon>Embryophyta</taxon>
        <taxon>Tracheophyta</taxon>
        <taxon>Spermatophyta</taxon>
        <taxon>Magnoliopsida</taxon>
        <taxon>eudicotyledons</taxon>
        <taxon>Gunneridae</taxon>
        <taxon>Pentapetalae</taxon>
        <taxon>rosids</taxon>
        <taxon>fabids</taxon>
        <taxon>Fabales</taxon>
        <taxon>Fabaceae</taxon>
        <taxon>Papilionoideae</taxon>
        <taxon>50 kb inversion clade</taxon>
        <taxon>dalbergioids sensu lato</taxon>
        <taxon>Dalbergieae</taxon>
        <taxon>Pterocarpus clade</taxon>
        <taxon>Arachis</taxon>
    </lineage>
</organism>
<name>A0A6B9V705_ARAHY</name>
<proteinExistence type="predicted"/>
<dbReference type="AlphaFoldDB" id="A0A6B9V705"/>